<dbReference type="Proteomes" id="UP000070121">
    <property type="component" value="Unassembled WGS sequence"/>
</dbReference>
<dbReference type="PANTHER" id="PTHR40627:SF4">
    <property type="entry name" value="PRENYLTRANSFERASE ASQH1-RELATED"/>
    <property type="match status" value="1"/>
</dbReference>
<dbReference type="AlphaFoldDB" id="A0A135UGW1"/>
<gene>
    <name evidence="3" type="ORF">CSAL01_04173</name>
</gene>
<comment type="caution">
    <text evidence="3">The sequence shown here is derived from an EMBL/GenBank/DDBJ whole genome shotgun (WGS) entry which is preliminary data.</text>
</comment>
<dbReference type="PANTHER" id="PTHR40627">
    <property type="entry name" value="INDOLE PRENYLTRANSFERASE TDIB-RELATED"/>
    <property type="match status" value="1"/>
</dbReference>
<reference evidence="3 4" key="1">
    <citation type="submission" date="2014-02" db="EMBL/GenBank/DDBJ databases">
        <title>The genome sequence of Colletotrichum salicis CBS 607.94.</title>
        <authorList>
            <person name="Baroncelli R."/>
            <person name="Thon M.R."/>
        </authorList>
    </citation>
    <scope>NUCLEOTIDE SEQUENCE [LARGE SCALE GENOMIC DNA]</scope>
    <source>
        <strain evidence="3 4">CBS 607.94</strain>
    </source>
</reference>
<dbReference type="GO" id="GO:0004659">
    <property type="term" value="F:prenyltransferase activity"/>
    <property type="evidence" value="ECO:0007669"/>
    <property type="project" value="TreeGrafter"/>
</dbReference>
<dbReference type="STRING" id="1209931.A0A135UGW1"/>
<organism evidence="3 4">
    <name type="scientific">Colletotrichum salicis</name>
    <dbReference type="NCBI Taxonomy" id="1209931"/>
    <lineage>
        <taxon>Eukaryota</taxon>
        <taxon>Fungi</taxon>
        <taxon>Dikarya</taxon>
        <taxon>Ascomycota</taxon>
        <taxon>Pezizomycotina</taxon>
        <taxon>Sordariomycetes</taxon>
        <taxon>Hypocreomycetidae</taxon>
        <taxon>Glomerellales</taxon>
        <taxon>Glomerellaceae</taxon>
        <taxon>Colletotrichum</taxon>
        <taxon>Colletotrichum acutatum species complex</taxon>
    </lineage>
</organism>
<dbReference type="Pfam" id="PF11991">
    <property type="entry name" value="Trp_DMAT"/>
    <property type="match status" value="1"/>
</dbReference>
<dbReference type="InterPro" id="IPR017795">
    <property type="entry name" value="ABBA_NscD-like"/>
</dbReference>
<proteinExistence type="inferred from homology"/>
<evidence type="ECO:0000313" key="3">
    <source>
        <dbReference type="EMBL" id="KXH59622.1"/>
    </source>
</evidence>
<evidence type="ECO:0000256" key="1">
    <source>
        <dbReference type="ARBA" id="ARBA00010209"/>
    </source>
</evidence>
<dbReference type="OrthoDB" id="3354387at2759"/>
<accession>A0A135UGW1</accession>
<dbReference type="NCBIfam" id="TIGR03429">
    <property type="entry name" value="arom_pren_DMATS"/>
    <property type="match status" value="1"/>
</dbReference>
<sequence length="303" mass="34530">MGDSGLSLDGTHVEYSWRWNEAGSKPEIRMVMEPFSRFAGTYMDPLNIKPATEMLYSMRPQIPSLDMGLFNHFIGRFYDAAQHRYLKTNERPIMTNVCLGFEFLGRNIFPKAYFFPQAITSAFPDTPTIGKVFSFINDEAPGRDLTLVPLWLGIDVIWPADARLKLYCVEFRMPFESVKSVLTMGGKISASEEHLGRAWELMKAVCNLPADFPQNQDLPQAPQYNVSTDGVDTAGLWGTFAYYFDVGLRQQDLPDVKFYIPVCHYGVNDQAIAEAITKWMLDNGRGQYVEGYWDSLRSFRTET</sequence>
<keyword evidence="2 3" id="KW-0808">Transferase</keyword>
<evidence type="ECO:0000313" key="4">
    <source>
        <dbReference type="Proteomes" id="UP000070121"/>
    </source>
</evidence>
<dbReference type="CDD" id="cd13929">
    <property type="entry name" value="PT-DMATS_CymD"/>
    <property type="match status" value="1"/>
</dbReference>
<name>A0A135UGW1_9PEZI</name>
<evidence type="ECO:0000256" key="2">
    <source>
        <dbReference type="ARBA" id="ARBA00022679"/>
    </source>
</evidence>
<protein>
    <submittedName>
        <fullName evidence="3">Aromatic prenyltransferase</fullName>
    </submittedName>
</protein>
<dbReference type="GO" id="GO:0009820">
    <property type="term" value="P:alkaloid metabolic process"/>
    <property type="evidence" value="ECO:0007669"/>
    <property type="project" value="InterPro"/>
</dbReference>
<keyword evidence="4" id="KW-1185">Reference proteome</keyword>
<dbReference type="EMBL" id="JFFI01001482">
    <property type="protein sequence ID" value="KXH59622.1"/>
    <property type="molecule type" value="Genomic_DNA"/>
</dbReference>
<comment type="similarity">
    <text evidence="1">Belongs to the tryptophan dimethylallyltransferase family.</text>
</comment>
<dbReference type="SFLD" id="SFLDS00036">
    <property type="entry name" value="Aromatic_Prenyltransferase"/>
    <property type="match status" value="1"/>
</dbReference>
<dbReference type="InterPro" id="IPR033964">
    <property type="entry name" value="ABBA"/>
</dbReference>